<feature type="transmembrane region" description="Helical" evidence="1">
    <location>
        <begin position="6"/>
        <end position="24"/>
    </location>
</feature>
<comment type="caution">
    <text evidence="2">The sequence shown here is derived from an EMBL/GenBank/DDBJ whole genome shotgun (WGS) entry which is preliminary data.</text>
</comment>
<proteinExistence type="predicted"/>
<dbReference type="EMBL" id="VIVN01000001">
    <property type="protein sequence ID" value="TWE08748.1"/>
    <property type="molecule type" value="Genomic_DNA"/>
</dbReference>
<keyword evidence="1" id="KW-0472">Membrane</keyword>
<keyword evidence="1" id="KW-0812">Transmembrane</keyword>
<sequence>MTKKKIVIGLMILGLTIGATVWTVKVVKEFKKVMADYYIEYHAKQYQ</sequence>
<dbReference type="AlphaFoldDB" id="A0A561DZE9"/>
<evidence type="ECO:0000313" key="2">
    <source>
        <dbReference type="EMBL" id="TWE08748.1"/>
    </source>
</evidence>
<evidence type="ECO:0000256" key="1">
    <source>
        <dbReference type="SAM" id="Phobius"/>
    </source>
</evidence>
<evidence type="ECO:0000313" key="3">
    <source>
        <dbReference type="Proteomes" id="UP000319671"/>
    </source>
</evidence>
<dbReference type="RefSeq" id="WP_186446350.1">
    <property type="nucleotide sequence ID" value="NZ_VIVN01000001.1"/>
</dbReference>
<reference evidence="2 3" key="1">
    <citation type="submission" date="2019-06" db="EMBL/GenBank/DDBJ databases">
        <title>Sorghum-associated microbial communities from plants grown in Nebraska, USA.</title>
        <authorList>
            <person name="Schachtman D."/>
        </authorList>
    </citation>
    <scope>NUCLEOTIDE SEQUENCE [LARGE SCALE GENOMIC DNA]</scope>
    <source>
        <strain evidence="2 3">2482</strain>
    </source>
</reference>
<keyword evidence="1" id="KW-1133">Transmembrane helix</keyword>
<keyword evidence="3" id="KW-1185">Reference proteome</keyword>
<protein>
    <submittedName>
        <fullName evidence="2">Uncharacterized protein</fullName>
    </submittedName>
</protein>
<gene>
    <name evidence="2" type="ORF">FB550_101776</name>
</gene>
<accession>A0A561DZE9</accession>
<dbReference type="Proteomes" id="UP000319671">
    <property type="component" value="Unassembled WGS sequence"/>
</dbReference>
<name>A0A561DZE9_9BACI</name>
<organism evidence="2 3">
    <name type="scientific">Neobacillus bataviensis</name>
    <dbReference type="NCBI Taxonomy" id="220685"/>
    <lineage>
        <taxon>Bacteria</taxon>
        <taxon>Bacillati</taxon>
        <taxon>Bacillota</taxon>
        <taxon>Bacilli</taxon>
        <taxon>Bacillales</taxon>
        <taxon>Bacillaceae</taxon>
        <taxon>Neobacillus</taxon>
    </lineage>
</organism>